<dbReference type="KEGG" id="lak:106168965"/>
<dbReference type="InterPro" id="IPR012966">
    <property type="entry name" value="AHD"/>
</dbReference>
<feature type="region of interest" description="Disordered" evidence="2">
    <location>
        <begin position="580"/>
        <end position="609"/>
    </location>
</feature>
<dbReference type="InterPro" id="IPR011993">
    <property type="entry name" value="PH-like_dom_sf"/>
</dbReference>
<dbReference type="Pfam" id="PF00169">
    <property type="entry name" value="PH"/>
    <property type="match status" value="1"/>
</dbReference>
<feature type="domain" description="PH" evidence="3">
    <location>
        <begin position="396"/>
        <end position="502"/>
    </location>
</feature>
<dbReference type="GeneID" id="106168965"/>
<keyword evidence="1" id="KW-0175">Coiled coil</keyword>
<dbReference type="OrthoDB" id="5817051at2759"/>
<dbReference type="GO" id="GO:0000915">
    <property type="term" value="P:actomyosin contractile ring assembly"/>
    <property type="evidence" value="ECO:0007669"/>
    <property type="project" value="TreeGrafter"/>
</dbReference>
<proteinExistence type="predicted"/>
<protein>
    <submittedName>
        <fullName evidence="6">Rhotekin</fullName>
    </submittedName>
</protein>
<gene>
    <name evidence="6" type="primary">LOC106168965</name>
</gene>
<dbReference type="PROSITE" id="PS50003">
    <property type="entry name" value="PH_DOMAIN"/>
    <property type="match status" value="1"/>
</dbReference>
<dbReference type="InterPro" id="IPR051364">
    <property type="entry name" value="Cytokinesis/Rho-signaling"/>
</dbReference>
<dbReference type="RefSeq" id="XP_013403692.1">
    <property type="nucleotide sequence ID" value="XM_013548238.1"/>
</dbReference>
<evidence type="ECO:0000259" key="4">
    <source>
        <dbReference type="PROSITE" id="PS51860"/>
    </source>
</evidence>
<accession>A0A1S3IZR7</accession>
<evidence type="ECO:0000256" key="2">
    <source>
        <dbReference type="SAM" id="MobiDB-lite"/>
    </source>
</evidence>
<dbReference type="SMART" id="SM00233">
    <property type="entry name" value="PH"/>
    <property type="match status" value="1"/>
</dbReference>
<dbReference type="SUPFAM" id="SSF50729">
    <property type="entry name" value="PH domain-like"/>
    <property type="match status" value="1"/>
</dbReference>
<evidence type="ECO:0000313" key="5">
    <source>
        <dbReference type="Proteomes" id="UP000085678"/>
    </source>
</evidence>
<evidence type="ECO:0000256" key="1">
    <source>
        <dbReference type="PROSITE-ProRule" id="PRU01207"/>
    </source>
</evidence>
<dbReference type="PANTHER" id="PTHR21538">
    <property type="entry name" value="ANILLIN/RHOTEKIN RTKN"/>
    <property type="match status" value="1"/>
</dbReference>
<feature type="compositionally biased region" description="Polar residues" evidence="2">
    <location>
        <begin position="545"/>
        <end position="559"/>
    </location>
</feature>
<dbReference type="GO" id="GO:0005826">
    <property type="term" value="C:actomyosin contractile ring"/>
    <property type="evidence" value="ECO:0007669"/>
    <property type="project" value="TreeGrafter"/>
</dbReference>
<dbReference type="AlphaFoldDB" id="A0A1S3IZR7"/>
<organism evidence="5 6">
    <name type="scientific">Lingula anatina</name>
    <name type="common">Brachiopod</name>
    <name type="synonym">Lingula unguis</name>
    <dbReference type="NCBI Taxonomy" id="7574"/>
    <lineage>
        <taxon>Eukaryota</taxon>
        <taxon>Metazoa</taxon>
        <taxon>Spiralia</taxon>
        <taxon>Lophotrochozoa</taxon>
        <taxon>Brachiopoda</taxon>
        <taxon>Linguliformea</taxon>
        <taxon>Lingulata</taxon>
        <taxon>Lingulida</taxon>
        <taxon>Linguloidea</taxon>
        <taxon>Lingulidae</taxon>
        <taxon>Lingula</taxon>
    </lineage>
</organism>
<dbReference type="InterPro" id="IPR001849">
    <property type="entry name" value="PH_domain"/>
</dbReference>
<evidence type="ECO:0000259" key="3">
    <source>
        <dbReference type="PROSITE" id="PS50003"/>
    </source>
</evidence>
<keyword evidence="5" id="KW-1185">Reference proteome</keyword>
<evidence type="ECO:0000313" key="6">
    <source>
        <dbReference type="RefSeq" id="XP_013403692.1"/>
    </source>
</evidence>
<feature type="region of interest" description="Disordered" evidence="2">
    <location>
        <begin position="521"/>
        <end position="564"/>
    </location>
</feature>
<dbReference type="STRING" id="7574.A0A1S3IZR7"/>
<dbReference type="PROSITE" id="PS51860">
    <property type="entry name" value="REM_1"/>
    <property type="match status" value="1"/>
</dbReference>
<dbReference type="GO" id="GO:0000281">
    <property type="term" value="P:mitotic cytokinesis"/>
    <property type="evidence" value="ECO:0007669"/>
    <property type="project" value="TreeGrafter"/>
</dbReference>
<dbReference type="GO" id="GO:0007165">
    <property type="term" value="P:signal transduction"/>
    <property type="evidence" value="ECO:0007669"/>
    <property type="project" value="InterPro"/>
</dbReference>
<dbReference type="Proteomes" id="UP000085678">
    <property type="component" value="Unplaced"/>
</dbReference>
<dbReference type="InterPro" id="IPR011072">
    <property type="entry name" value="HR1_rho-bd"/>
</dbReference>
<dbReference type="Pfam" id="PF08174">
    <property type="entry name" value="Anillin"/>
    <property type="match status" value="1"/>
</dbReference>
<dbReference type="InParanoid" id="A0A1S3IZR7"/>
<dbReference type="GO" id="GO:0031106">
    <property type="term" value="P:septin ring organization"/>
    <property type="evidence" value="ECO:0007669"/>
    <property type="project" value="TreeGrafter"/>
</dbReference>
<reference evidence="6" key="2">
    <citation type="submission" date="2025-08" db="UniProtKB">
        <authorList>
            <consortium name="RefSeq"/>
        </authorList>
    </citation>
    <scope>IDENTIFICATION</scope>
</reference>
<dbReference type="Gene3D" id="2.30.29.30">
    <property type="entry name" value="Pleckstrin-homology domain (PH domain)/Phosphotyrosine-binding domain (PTB)"/>
    <property type="match status" value="1"/>
</dbReference>
<sequence>MATIRPKRKREIQDDLLDYVDNFQYFRALDSKKRRRSTGSVLKPVKENVCVKEARTSVQKVNAELKVEDFRSPLKPGTSGLVTPFKTWRNTLRGQMRRSFHKKILKGMTNYDLPYLGTEDLKRFSKECQKDKQVDLELQQKIDHEIKMRDGTAKLLAASKHPAQMLEAAKNLLSSNHRMIAYMSELQKRKTDEVMGKKQSTAGNQVPCKGRVGISDLRIPLMWKDSDHFKNKGDHRRYAVFVLLKIGTEIYDSSLIKDVDRTCTDITFEDSIVFQNIPHDFECRAEIYCHKLWDDLTIASTPKKIKKKIHDVSSSMGRSVGKRLSGLKEDPESLAGNMTVGPKFELLGYSTMRLSDASEHTRTYDITLESQQESCELPLFGNLCCRMAVQPYCMSEETCTGYLYIKNIDGVSDDWTRHWCVLKELQLNCWNNPANMHMVMPDAAIPITKETQVCEADPSTMVRPHTLYISANVFGERKQYTFAAESKEDWQMWWEGLQQHLLDQVLWQHVCENKMTIKPPNENKIPTFMRKGSASSTHGDIPYGSTPSVKKTHTSSVTAQDDHPEFSPLTLMLRRLTSEDDQHVQPCYGRSRHSSRTSSTSDSRDSSEL</sequence>
<dbReference type="PANTHER" id="PTHR21538:SF24">
    <property type="entry name" value="PH DOMAIN-CONTAINING PROTEIN"/>
    <property type="match status" value="1"/>
</dbReference>
<name>A0A1S3IZR7_LINAN</name>
<reference evidence="6" key="1">
    <citation type="journal article" date="2015" name="Nat. Commun.">
        <title>The Lingula genome provides insights into brachiopod evolution and the origin of phosphate biomineralization.</title>
        <authorList>
            <person name="Luo Y.J."/>
            <person name="Takeuchi T."/>
            <person name="Koyanagi R."/>
            <person name="Yamada L."/>
            <person name="Kanda M."/>
            <person name="Khalturina M."/>
            <person name="Fujie M."/>
            <person name="Yamasaki S.I."/>
            <person name="Endo K."/>
            <person name="Satoh N."/>
        </authorList>
    </citation>
    <scope>NUCLEOTIDE SEQUENCE</scope>
</reference>
<feature type="domain" description="REM-1" evidence="4">
    <location>
        <begin position="121"/>
        <end position="195"/>
    </location>
</feature>